<dbReference type="EC" id="3.1.26.5" evidence="7 8"/>
<organism evidence="9 10">
    <name type="scientific">Pseudooceanicola algae</name>
    <dbReference type="NCBI Taxonomy" id="1537215"/>
    <lineage>
        <taxon>Bacteria</taxon>
        <taxon>Pseudomonadati</taxon>
        <taxon>Pseudomonadota</taxon>
        <taxon>Alphaproteobacteria</taxon>
        <taxon>Rhodobacterales</taxon>
        <taxon>Paracoccaceae</taxon>
        <taxon>Pseudooceanicola</taxon>
    </lineage>
</organism>
<dbReference type="GO" id="GO:0042781">
    <property type="term" value="F:3'-tRNA processing endoribonuclease activity"/>
    <property type="evidence" value="ECO:0007669"/>
    <property type="project" value="TreeGrafter"/>
</dbReference>
<reference evidence="9 10" key="1">
    <citation type="submission" date="2020-08" db="EMBL/GenBank/DDBJ databases">
        <title>Genome sequence of Rhodobacteraceae bacterium Lw-13e.</title>
        <authorList>
            <person name="Poehlein A."/>
            <person name="Wolter L."/>
            <person name="Daniel R."/>
            <person name="Brinkhoff T."/>
        </authorList>
    </citation>
    <scope>NUCLEOTIDE SEQUENCE [LARGE SCALE GENOMIC DNA]</scope>
    <source>
        <strain evidence="9 10">Lw-13e</strain>
    </source>
</reference>
<dbReference type="PROSITE" id="PS00648">
    <property type="entry name" value="RIBONUCLEASE_P"/>
    <property type="match status" value="1"/>
</dbReference>
<comment type="catalytic activity">
    <reaction evidence="7">
        <text>Endonucleolytic cleavage of RNA, removing 5'-extranucleotides from tRNA precursor.</text>
        <dbReference type="EC" id="3.1.26.5"/>
    </reaction>
</comment>
<dbReference type="NCBIfam" id="TIGR00188">
    <property type="entry name" value="rnpA"/>
    <property type="match status" value="1"/>
</dbReference>
<dbReference type="InterPro" id="IPR014721">
    <property type="entry name" value="Ribsml_uS5_D2-typ_fold_subgr"/>
</dbReference>
<evidence type="ECO:0000256" key="2">
    <source>
        <dbReference type="ARBA" id="ARBA00022694"/>
    </source>
</evidence>
<evidence type="ECO:0000256" key="5">
    <source>
        <dbReference type="ARBA" id="ARBA00022801"/>
    </source>
</evidence>
<accession>A0A418SKR7</accession>
<dbReference type="InterPro" id="IPR020539">
    <property type="entry name" value="RNase_P_CS"/>
</dbReference>
<dbReference type="GO" id="GO:0000049">
    <property type="term" value="F:tRNA binding"/>
    <property type="evidence" value="ECO:0007669"/>
    <property type="project" value="UniProtKB-UniRule"/>
</dbReference>
<name>A0A418SKR7_9RHOB</name>
<dbReference type="GO" id="GO:0030677">
    <property type="term" value="C:ribonuclease P complex"/>
    <property type="evidence" value="ECO:0007669"/>
    <property type="project" value="TreeGrafter"/>
</dbReference>
<dbReference type="AlphaFoldDB" id="A0A418SKR7"/>
<dbReference type="Gene3D" id="3.30.230.10">
    <property type="match status" value="1"/>
</dbReference>
<keyword evidence="3 7" id="KW-0540">Nuclease</keyword>
<dbReference type="SUPFAM" id="SSF54211">
    <property type="entry name" value="Ribosomal protein S5 domain 2-like"/>
    <property type="match status" value="1"/>
</dbReference>
<evidence type="ECO:0000256" key="7">
    <source>
        <dbReference type="HAMAP-Rule" id="MF_00227"/>
    </source>
</evidence>
<dbReference type="Pfam" id="PF00825">
    <property type="entry name" value="Ribonuclease_P"/>
    <property type="match status" value="1"/>
</dbReference>
<evidence type="ECO:0000256" key="6">
    <source>
        <dbReference type="ARBA" id="ARBA00022884"/>
    </source>
</evidence>
<evidence type="ECO:0000256" key="4">
    <source>
        <dbReference type="ARBA" id="ARBA00022759"/>
    </source>
</evidence>
<dbReference type="GO" id="GO:0001682">
    <property type="term" value="P:tRNA 5'-leader removal"/>
    <property type="evidence" value="ECO:0007669"/>
    <property type="project" value="UniProtKB-UniRule"/>
</dbReference>
<protein>
    <recommendedName>
        <fullName evidence="7 8">Ribonuclease P protein component</fullName>
        <shortName evidence="7">RNase P protein</shortName>
        <shortName evidence="7">RNaseP protein</shortName>
        <ecNumber evidence="7 8">3.1.26.5</ecNumber>
    </recommendedName>
    <alternativeName>
        <fullName evidence="7">Protein C5</fullName>
    </alternativeName>
</protein>
<proteinExistence type="inferred from homology"/>
<evidence type="ECO:0000313" key="10">
    <source>
        <dbReference type="Proteomes" id="UP000283786"/>
    </source>
</evidence>
<evidence type="ECO:0000256" key="8">
    <source>
        <dbReference type="NCBIfam" id="TIGR00188"/>
    </source>
</evidence>
<keyword evidence="4 7" id="KW-0255">Endonuclease</keyword>
<evidence type="ECO:0000313" key="9">
    <source>
        <dbReference type="EMBL" id="QPM90747.1"/>
    </source>
</evidence>
<keyword evidence="6 7" id="KW-0694">RNA-binding</keyword>
<sequence length="172" mass="18381">MMTPPNAPPLTAPAEMTVTASAVSSCPNDDVLPGSRRSGVLNILTKRADFLAAARAKRQACPSMMVQARQRDRNAPADTDSGDPVRVGFTCSKKVGNAVARNRAKRRLREAARAVLPQHGQPGWDYVLIGRNGVTAARDFALLKADLEQALRRIHAPKGDAPARPSVAKPTP</sequence>
<comment type="subunit">
    <text evidence="7">Consists of a catalytic RNA component (M1 or rnpB) and a protein subunit.</text>
</comment>
<evidence type="ECO:0000256" key="1">
    <source>
        <dbReference type="ARBA" id="ARBA00002663"/>
    </source>
</evidence>
<dbReference type="InterPro" id="IPR000100">
    <property type="entry name" value="RNase_P"/>
</dbReference>
<gene>
    <name evidence="7 9" type="primary">rnpA</name>
    <name evidence="9" type="ORF">PSAL_019870</name>
</gene>
<comment type="function">
    <text evidence="1 7">RNaseP catalyzes the removal of the 5'-leader sequence from pre-tRNA to produce the mature 5'-terminus. It can also cleave other RNA substrates such as 4.5S RNA. The protein component plays an auxiliary but essential role in vivo by binding to the 5'-leader sequence and broadening the substrate specificity of the ribozyme.</text>
</comment>
<dbReference type="KEGG" id="palw:PSAL_019870"/>
<keyword evidence="5 7" id="KW-0378">Hydrolase</keyword>
<dbReference type="GO" id="GO:0004526">
    <property type="term" value="F:ribonuclease P activity"/>
    <property type="evidence" value="ECO:0007669"/>
    <property type="project" value="UniProtKB-UniRule"/>
</dbReference>
<dbReference type="PANTHER" id="PTHR33992:SF1">
    <property type="entry name" value="RIBONUCLEASE P PROTEIN COMPONENT"/>
    <property type="match status" value="1"/>
</dbReference>
<keyword evidence="10" id="KW-1185">Reference proteome</keyword>
<dbReference type="HAMAP" id="MF_00227">
    <property type="entry name" value="RNase_P"/>
    <property type="match status" value="1"/>
</dbReference>
<dbReference type="Proteomes" id="UP000283786">
    <property type="component" value="Chromosome"/>
</dbReference>
<dbReference type="EMBL" id="CP060436">
    <property type="protein sequence ID" value="QPM90747.1"/>
    <property type="molecule type" value="Genomic_DNA"/>
</dbReference>
<dbReference type="InterPro" id="IPR020568">
    <property type="entry name" value="Ribosomal_Su5_D2-typ_SF"/>
</dbReference>
<keyword evidence="2 7" id="KW-0819">tRNA processing</keyword>
<comment type="similarity">
    <text evidence="7">Belongs to the RnpA family.</text>
</comment>
<evidence type="ECO:0000256" key="3">
    <source>
        <dbReference type="ARBA" id="ARBA00022722"/>
    </source>
</evidence>
<dbReference type="PANTHER" id="PTHR33992">
    <property type="entry name" value="RIBONUCLEASE P PROTEIN COMPONENT"/>
    <property type="match status" value="1"/>
</dbReference>